<dbReference type="VEuPathDB" id="PlasmoDB:C922_04226"/>
<dbReference type="RefSeq" id="XP_008818033.1">
    <property type="nucleotide sequence ID" value="XM_008819811.1"/>
</dbReference>
<dbReference type="Proteomes" id="UP000030640">
    <property type="component" value="Unassembled WGS sequence"/>
</dbReference>
<protein>
    <submittedName>
        <fullName evidence="2">Uncharacterized protein</fullName>
    </submittedName>
</protein>
<feature type="region of interest" description="Disordered" evidence="1">
    <location>
        <begin position="249"/>
        <end position="274"/>
    </location>
</feature>
<reference evidence="2 3" key="1">
    <citation type="submission" date="2013-02" db="EMBL/GenBank/DDBJ databases">
        <title>The Genome Sequence of Plasmodium inui San Antonio 1.</title>
        <authorList>
            <consortium name="The Broad Institute Genome Sequencing Platform"/>
            <consortium name="The Broad Institute Genome Sequencing Center for Infectious Disease"/>
            <person name="Neafsey D."/>
            <person name="Cheeseman I."/>
            <person name="Volkman S."/>
            <person name="Adams J."/>
            <person name="Walker B."/>
            <person name="Young S.K."/>
            <person name="Zeng Q."/>
            <person name="Gargeya S."/>
            <person name="Fitzgerald M."/>
            <person name="Haas B."/>
            <person name="Abouelleil A."/>
            <person name="Alvarado L."/>
            <person name="Arachchi H.M."/>
            <person name="Berlin A.M."/>
            <person name="Chapman S.B."/>
            <person name="Dewar J."/>
            <person name="Goldberg J."/>
            <person name="Griggs A."/>
            <person name="Gujja S."/>
            <person name="Hansen M."/>
            <person name="Howarth C."/>
            <person name="Imamovic A."/>
            <person name="Larimer J."/>
            <person name="McCowan C."/>
            <person name="Murphy C."/>
            <person name="Neiman D."/>
            <person name="Pearson M."/>
            <person name="Priest M."/>
            <person name="Roberts A."/>
            <person name="Saif S."/>
            <person name="Shea T."/>
            <person name="Sisk P."/>
            <person name="Sykes S."/>
            <person name="Wortman J."/>
            <person name="Nusbaum C."/>
            <person name="Birren B."/>
        </authorList>
    </citation>
    <scope>NUCLEOTIDE SEQUENCE [LARGE SCALE GENOMIC DNA]</scope>
    <source>
        <strain evidence="2 3">San Antonio 1</strain>
    </source>
</reference>
<evidence type="ECO:0000256" key="1">
    <source>
        <dbReference type="SAM" id="MobiDB-lite"/>
    </source>
</evidence>
<keyword evidence="3" id="KW-1185">Reference proteome</keyword>
<dbReference type="GeneID" id="20039500"/>
<sequence length="345" mass="39835">MTQLTRHKRDYSKEYIACWNLKAYIKDINTNTASMVSVTKSGLDEKALGDTIWEILTEQIKESTTCTNLLKYEISGRRDRHAIADIRKMCESKEKIMKELKAINVLHNVKYVYYIGWLQEVLEWASRNTWSEQMIGLSAWQLLKTKRYHECDIWTVFNIPSGSQGNEYITYTQHIPESSTRQVQWKPRRCVVKGIPQHHLRNHTNELSLIMHRIAEKRKLKKQVESESHIMNSTQLSKFIKETNSTYKLQEQSKNRNEEGEETTAEEITKKSGARGASVVMIPPITEEDATAATSKQDIKQGLLGAKELQQRKNEACTMDAQEGLRQQWRKILADIGKLGSDSDT</sequence>
<evidence type="ECO:0000313" key="3">
    <source>
        <dbReference type="Proteomes" id="UP000030640"/>
    </source>
</evidence>
<gene>
    <name evidence="2" type="ORF">C922_04226</name>
</gene>
<dbReference type="AlphaFoldDB" id="W7AJH5"/>
<evidence type="ECO:0000313" key="2">
    <source>
        <dbReference type="EMBL" id="EUD65486.1"/>
    </source>
</evidence>
<accession>W7AJH5</accession>
<proteinExistence type="predicted"/>
<organism evidence="2 3">
    <name type="scientific">Plasmodium inui San Antonio 1</name>
    <dbReference type="NCBI Taxonomy" id="1237626"/>
    <lineage>
        <taxon>Eukaryota</taxon>
        <taxon>Sar</taxon>
        <taxon>Alveolata</taxon>
        <taxon>Apicomplexa</taxon>
        <taxon>Aconoidasida</taxon>
        <taxon>Haemosporida</taxon>
        <taxon>Plasmodiidae</taxon>
        <taxon>Plasmodium</taxon>
        <taxon>Plasmodium (Plasmodium)</taxon>
    </lineage>
</organism>
<name>W7AJH5_9APIC</name>
<dbReference type="EMBL" id="KI965479">
    <property type="protein sequence ID" value="EUD65486.1"/>
    <property type="molecule type" value="Genomic_DNA"/>
</dbReference>